<comment type="caution">
    <text evidence="2">The sequence shown here is derived from an EMBL/GenBank/DDBJ whole genome shotgun (WGS) entry which is preliminary data.</text>
</comment>
<feature type="non-terminal residue" evidence="2">
    <location>
        <position position="1"/>
    </location>
</feature>
<protein>
    <submittedName>
        <fullName evidence="2">Uncharacterized protein</fullName>
    </submittedName>
</protein>
<feature type="region of interest" description="Disordered" evidence="1">
    <location>
        <begin position="17"/>
        <end position="43"/>
    </location>
</feature>
<dbReference type="AlphaFoldDB" id="A0AAD2HFD1"/>
<accession>A0AAD2HFD1</accession>
<proteinExistence type="predicted"/>
<gene>
    <name evidence="2" type="ORF">MYCIT1_LOCUS20455</name>
</gene>
<reference evidence="2" key="1">
    <citation type="submission" date="2023-11" db="EMBL/GenBank/DDBJ databases">
        <authorList>
            <person name="De Vega J J."/>
            <person name="De Vega J J."/>
        </authorList>
    </citation>
    <scope>NUCLEOTIDE SEQUENCE</scope>
</reference>
<keyword evidence="3" id="KW-1185">Reference proteome</keyword>
<sequence>YPPRVFFPIESQRIHLHPSGDGSTLDLPTTRPVSHGHPERSPNLESFLGARFAGRHIRNAALSNVLPKLPR</sequence>
<dbReference type="Proteomes" id="UP001295794">
    <property type="component" value="Unassembled WGS sequence"/>
</dbReference>
<evidence type="ECO:0000313" key="2">
    <source>
        <dbReference type="EMBL" id="CAK5273770.1"/>
    </source>
</evidence>
<dbReference type="EMBL" id="CAVNYO010000399">
    <property type="protein sequence ID" value="CAK5273770.1"/>
    <property type="molecule type" value="Genomic_DNA"/>
</dbReference>
<name>A0AAD2HFD1_9AGAR</name>
<evidence type="ECO:0000256" key="1">
    <source>
        <dbReference type="SAM" id="MobiDB-lite"/>
    </source>
</evidence>
<organism evidence="2 3">
    <name type="scientific">Mycena citricolor</name>
    <dbReference type="NCBI Taxonomy" id="2018698"/>
    <lineage>
        <taxon>Eukaryota</taxon>
        <taxon>Fungi</taxon>
        <taxon>Dikarya</taxon>
        <taxon>Basidiomycota</taxon>
        <taxon>Agaricomycotina</taxon>
        <taxon>Agaricomycetes</taxon>
        <taxon>Agaricomycetidae</taxon>
        <taxon>Agaricales</taxon>
        <taxon>Marasmiineae</taxon>
        <taxon>Mycenaceae</taxon>
        <taxon>Mycena</taxon>
    </lineage>
</organism>
<evidence type="ECO:0000313" key="3">
    <source>
        <dbReference type="Proteomes" id="UP001295794"/>
    </source>
</evidence>